<dbReference type="InParanoid" id="A0A167PYW3"/>
<dbReference type="AlphaFoldDB" id="A0A167PYW3"/>
<protein>
    <submittedName>
        <fullName evidence="1">Uncharacterized protein</fullName>
    </submittedName>
</protein>
<evidence type="ECO:0000313" key="1">
    <source>
        <dbReference type="EMBL" id="OAD78787.1"/>
    </source>
</evidence>
<reference evidence="2" key="1">
    <citation type="submission" date="2015-06" db="EMBL/GenBank/DDBJ databases">
        <title>Expansion of signal transduction pathways in fungi by whole-genome duplication.</title>
        <authorList>
            <consortium name="DOE Joint Genome Institute"/>
            <person name="Corrochano L.M."/>
            <person name="Kuo A."/>
            <person name="Marcet-Houben M."/>
            <person name="Polaino S."/>
            <person name="Salamov A."/>
            <person name="Villalobos J.M."/>
            <person name="Alvarez M.I."/>
            <person name="Avalos J."/>
            <person name="Benito E.P."/>
            <person name="Benoit I."/>
            <person name="Burger G."/>
            <person name="Camino L.P."/>
            <person name="Canovas D."/>
            <person name="Cerda-Olmedo E."/>
            <person name="Cheng J.-F."/>
            <person name="Dominguez A."/>
            <person name="Elias M."/>
            <person name="Eslava A.P."/>
            <person name="Glaser F."/>
            <person name="Grimwood J."/>
            <person name="Gutierrez G."/>
            <person name="Heitman J."/>
            <person name="Henrissat B."/>
            <person name="Iturriaga E.A."/>
            <person name="Lang B.F."/>
            <person name="Lavin J.L."/>
            <person name="Lee S."/>
            <person name="Li W."/>
            <person name="Lindquist E."/>
            <person name="Lopez-Garcia S."/>
            <person name="Luque E.M."/>
            <person name="Marcos A.T."/>
            <person name="Martin J."/>
            <person name="McCluskey K."/>
            <person name="Medina H.R."/>
            <person name="Miralles-Duran A."/>
            <person name="Miyazaki A."/>
            <person name="Munoz-Torres E."/>
            <person name="Oguiza J.A."/>
            <person name="Ohm R."/>
            <person name="Olmedo M."/>
            <person name="Orejas M."/>
            <person name="Ortiz-Castellanos L."/>
            <person name="Pisabarro A.G."/>
            <person name="Rodriguez-Romero J."/>
            <person name="Ruiz-Herrera J."/>
            <person name="Ruiz-Vazquez R."/>
            <person name="Sanz C."/>
            <person name="Schackwitz W."/>
            <person name="Schmutz J."/>
            <person name="Shahriari M."/>
            <person name="Shelest E."/>
            <person name="Silva-Franco F."/>
            <person name="Soanes D."/>
            <person name="Syed K."/>
            <person name="Tagua V.G."/>
            <person name="Talbot N.J."/>
            <person name="Thon M."/>
            <person name="De vries R.P."/>
            <person name="Wiebenga A."/>
            <person name="Yadav J.S."/>
            <person name="Braun E.L."/>
            <person name="Baker S."/>
            <person name="Garre V."/>
            <person name="Horwitz B."/>
            <person name="Torres-Martinez S."/>
            <person name="Idnurm A."/>
            <person name="Herrera-Estrella A."/>
            <person name="Gabaldon T."/>
            <person name="Grigoriev I.V."/>
        </authorList>
    </citation>
    <scope>NUCLEOTIDE SEQUENCE [LARGE SCALE GENOMIC DNA]</scope>
    <source>
        <strain evidence="2">NRRL 1555(-)</strain>
    </source>
</reference>
<evidence type="ECO:0000313" key="2">
    <source>
        <dbReference type="Proteomes" id="UP000077315"/>
    </source>
</evidence>
<gene>
    <name evidence="1" type="ORF">PHYBLDRAFT_62455</name>
</gene>
<name>A0A167PYW3_PHYB8</name>
<sequence>MCICRRLIDCYFENIKGVKIVRQCLEDYVQPFKIFIVIISGETCSIASSIRKNYKRDIRSVEEGHGKQMGHICYLLTRQADHTNKINIEYIVYVIGLSLHMFLKLHIGDIDNLLNSSLAKT</sequence>
<dbReference type="RefSeq" id="XP_018296827.1">
    <property type="nucleotide sequence ID" value="XM_018440974.1"/>
</dbReference>
<proteinExistence type="predicted"/>
<accession>A0A167PYW3</accession>
<organism evidence="1 2">
    <name type="scientific">Phycomyces blakesleeanus (strain ATCC 8743b / DSM 1359 / FGSC 10004 / NBRC 33097 / NRRL 1555)</name>
    <dbReference type="NCBI Taxonomy" id="763407"/>
    <lineage>
        <taxon>Eukaryota</taxon>
        <taxon>Fungi</taxon>
        <taxon>Fungi incertae sedis</taxon>
        <taxon>Mucoromycota</taxon>
        <taxon>Mucoromycotina</taxon>
        <taxon>Mucoromycetes</taxon>
        <taxon>Mucorales</taxon>
        <taxon>Phycomycetaceae</taxon>
        <taxon>Phycomyces</taxon>
    </lineage>
</organism>
<dbReference type="GeneID" id="29001880"/>
<dbReference type="Proteomes" id="UP000077315">
    <property type="component" value="Unassembled WGS sequence"/>
</dbReference>
<keyword evidence="2" id="KW-1185">Reference proteome</keyword>
<dbReference type="VEuPathDB" id="FungiDB:PHYBLDRAFT_62455"/>
<dbReference type="EMBL" id="KV440973">
    <property type="protein sequence ID" value="OAD78787.1"/>
    <property type="molecule type" value="Genomic_DNA"/>
</dbReference>